<sequence>MGFTRLTPLYLRFRKRLSTLIANFCNCGVCEPNKPHQSAGCNLSLILIAKSFPNSPSALWYTQTWEVIFSCSSRSKTNFSTESRKPFATSLGTSMPYLYVEKNTGFK</sequence>
<accession>A0A5A7PM61</accession>
<dbReference type="Proteomes" id="UP000325081">
    <property type="component" value="Unassembled WGS sequence"/>
</dbReference>
<dbReference type="EMBL" id="BKCP01004783">
    <property type="protein sequence ID" value="GER33718.1"/>
    <property type="molecule type" value="Genomic_DNA"/>
</dbReference>
<keyword evidence="2" id="KW-1185">Reference proteome</keyword>
<dbReference type="GO" id="GO:0003677">
    <property type="term" value="F:DNA binding"/>
    <property type="evidence" value="ECO:0007669"/>
    <property type="project" value="UniProtKB-KW"/>
</dbReference>
<keyword evidence="1" id="KW-0238">DNA-binding</keyword>
<protein>
    <submittedName>
        <fullName evidence="1">Integrase-type DNA-binding superfamily protein</fullName>
    </submittedName>
</protein>
<evidence type="ECO:0000313" key="1">
    <source>
        <dbReference type="EMBL" id="GER33718.1"/>
    </source>
</evidence>
<reference evidence="2" key="1">
    <citation type="journal article" date="2019" name="Curr. Biol.">
        <title>Genome Sequence of Striga asiatica Provides Insight into the Evolution of Plant Parasitism.</title>
        <authorList>
            <person name="Yoshida S."/>
            <person name="Kim S."/>
            <person name="Wafula E.K."/>
            <person name="Tanskanen J."/>
            <person name="Kim Y.M."/>
            <person name="Honaas L."/>
            <person name="Yang Z."/>
            <person name="Spallek T."/>
            <person name="Conn C.E."/>
            <person name="Ichihashi Y."/>
            <person name="Cheong K."/>
            <person name="Cui S."/>
            <person name="Der J.P."/>
            <person name="Gundlach H."/>
            <person name="Jiao Y."/>
            <person name="Hori C."/>
            <person name="Ishida J.K."/>
            <person name="Kasahara H."/>
            <person name="Kiba T."/>
            <person name="Kim M.S."/>
            <person name="Koo N."/>
            <person name="Laohavisit A."/>
            <person name="Lee Y.H."/>
            <person name="Lumba S."/>
            <person name="McCourt P."/>
            <person name="Mortimer J.C."/>
            <person name="Mutuku J.M."/>
            <person name="Nomura T."/>
            <person name="Sasaki-Sekimoto Y."/>
            <person name="Seto Y."/>
            <person name="Wang Y."/>
            <person name="Wakatake T."/>
            <person name="Sakakibara H."/>
            <person name="Demura T."/>
            <person name="Yamaguchi S."/>
            <person name="Yoneyama K."/>
            <person name="Manabe R.I."/>
            <person name="Nelson D.C."/>
            <person name="Schulman A.H."/>
            <person name="Timko M.P."/>
            <person name="dePamphilis C.W."/>
            <person name="Choi D."/>
            <person name="Shirasu K."/>
        </authorList>
    </citation>
    <scope>NUCLEOTIDE SEQUENCE [LARGE SCALE GENOMIC DNA]</scope>
    <source>
        <strain evidence="2">cv. UVA1</strain>
    </source>
</reference>
<proteinExistence type="predicted"/>
<dbReference type="AlphaFoldDB" id="A0A5A7PM61"/>
<evidence type="ECO:0000313" key="2">
    <source>
        <dbReference type="Proteomes" id="UP000325081"/>
    </source>
</evidence>
<gene>
    <name evidence="1" type="ORF">STAS_09869</name>
</gene>
<name>A0A5A7PM61_STRAF</name>
<organism evidence="1 2">
    <name type="scientific">Striga asiatica</name>
    <name type="common">Asiatic witchweed</name>
    <name type="synonym">Buchnera asiatica</name>
    <dbReference type="NCBI Taxonomy" id="4170"/>
    <lineage>
        <taxon>Eukaryota</taxon>
        <taxon>Viridiplantae</taxon>
        <taxon>Streptophyta</taxon>
        <taxon>Embryophyta</taxon>
        <taxon>Tracheophyta</taxon>
        <taxon>Spermatophyta</taxon>
        <taxon>Magnoliopsida</taxon>
        <taxon>eudicotyledons</taxon>
        <taxon>Gunneridae</taxon>
        <taxon>Pentapetalae</taxon>
        <taxon>asterids</taxon>
        <taxon>lamiids</taxon>
        <taxon>Lamiales</taxon>
        <taxon>Orobanchaceae</taxon>
        <taxon>Buchnereae</taxon>
        <taxon>Striga</taxon>
    </lineage>
</organism>
<comment type="caution">
    <text evidence="1">The sequence shown here is derived from an EMBL/GenBank/DDBJ whole genome shotgun (WGS) entry which is preliminary data.</text>
</comment>